<feature type="domain" description="Glycosyltransferase 2-like" evidence="9">
    <location>
        <begin position="5"/>
        <end position="195"/>
    </location>
</feature>
<keyword evidence="3" id="KW-0808">Transferase</keyword>
<comment type="caution">
    <text evidence="10">The sequence shown here is derived from an EMBL/GenBank/DDBJ whole genome shotgun (WGS) entry which is preliminary data.</text>
</comment>
<dbReference type="InterPro" id="IPR001173">
    <property type="entry name" value="Glyco_trans_2-like"/>
</dbReference>
<keyword evidence="5 8" id="KW-1133">Transmembrane helix</keyword>
<sequence length="489" mass="54771">MCAKPEFFTRMLEVMMDDNLALVLSPQSFHNIKPETDIFNNINKQFWECWLPGAFAWGYIACTGTNFCIRTRALAHCGWFPEYTITEDYALGMELKCHGYQATYLMLYLAVGEAPEEIRNVFRQRSRWTKGHFQVFLSHRNPMLNMRLPFFQRLWYSYAAWAPISTIVTVPVFTLVPVMSIVFGFNPVTITFYFVLASTTYFLSLQTIQNYSYQWGDWQLMWWANISNTVLWFTYTKALINSVLSLVGAKTIAFKVTEKTQPTNAQGGPAGPGANPGAHQPAQPESLLQRVVSRILSKVPGRTPSKNPYRLPQSVTKPKPLRQHAGDHNVQLLHERPSLSPKRGQGSAQFHLAAEMVPMQHADGLRPVKEPPGYQCDGVVAAGGHAAVRSGGATSPLQYLRGPTTPAEKGKSNGRERLKAVLASFRPANIREFDKMFDPLALFVLFLVSIGTTAFGLWQVTTSVTNRSAYAFDLNSPLTGSPYVIISVL</sequence>
<evidence type="ECO:0000256" key="7">
    <source>
        <dbReference type="SAM" id="MobiDB-lite"/>
    </source>
</evidence>
<dbReference type="SUPFAM" id="SSF53448">
    <property type="entry name" value="Nucleotide-diphospho-sugar transferases"/>
    <property type="match status" value="1"/>
</dbReference>
<protein>
    <recommendedName>
        <fullName evidence="9">Glycosyltransferase 2-like domain-containing protein</fullName>
    </recommendedName>
</protein>
<feature type="transmembrane region" description="Helical" evidence="8">
    <location>
        <begin position="440"/>
        <end position="458"/>
    </location>
</feature>
<dbReference type="GO" id="GO:0016757">
    <property type="term" value="F:glycosyltransferase activity"/>
    <property type="evidence" value="ECO:0007669"/>
    <property type="project" value="UniProtKB-KW"/>
</dbReference>
<reference evidence="10 11" key="1">
    <citation type="submission" date="2020-02" db="EMBL/GenBank/DDBJ databases">
        <title>Draft genome sequence of Haematococcus lacustris strain NIES-144.</title>
        <authorList>
            <person name="Morimoto D."/>
            <person name="Nakagawa S."/>
            <person name="Yoshida T."/>
            <person name="Sawayama S."/>
        </authorList>
    </citation>
    <scope>NUCLEOTIDE SEQUENCE [LARGE SCALE GENOMIC DNA]</scope>
    <source>
        <strain evidence="10 11">NIES-144</strain>
    </source>
</reference>
<dbReference type="Gene3D" id="3.90.550.10">
    <property type="entry name" value="Spore Coat Polysaccharide Biosynthesis Protein SpsA, Chain A"/>
    <property type="match status" value="1"/>
</dbReference>
<dbReference type="AlphaFoldDB" id="A0A699ZWL1"/>
<evidence type="ECO:0000256" key="4">
    <source>
        <dbReference type="ARBA" id="ARBA00022692"/>
    </source>
</evidence>
<feature type="region of interest" description="Disordered" evidence="7">
    <location>
        <begin position="260"/>
        <end position="283"/>
    </location>
</feature>
<proteinExistence type="predicted"/>
<feature type="non-terminal residue" evidence="10">
    <location>
        <position position="489"/>
    </location>
</feature>
<feature type="transmembrane region" description="Helical" evidence="8">
    <location>
        <begin position="181"/>
        <end position="203"/>
    </location>
</feature>
<keyword evidence="6 8" id="KW-0472">Membrane</keyword>
<dbReference type="InterPro" id="IPR050321">
    <property type="entry name" value="Glycosyltr_2/OpgH_subfam"/>
</dbReference>
<dbReference type="PANTHER" id="PTHR43867:SF2">
    <property type="entry name" value="CELLULOSE SYNTHASE CATALYTIC SUBUNIT A [UDP-FORMING]"/>
    <property type="match status" value="1"/>
</dbReference>
<keyword evidence="2" id="KW-0328">Glycosyltransferase</keyword>
<feature type="compositionally biased region" description="Low complexity" evidence="7">
    <location>
        <begin position="272"/>
        <end position="283"/>
    </location>
</feature>
<evidence type="ECO:0000313" key="10">
    <source>
        <dbReference type="EMBL" id="GFH26851.1"/>
    </source>
</evidence>
<evidence type="ECO:0000256" key="1">
    <source>
        <dbReference type="ARBA" id="ARBA00004141"/>
    </source>
</evidence>
<feature type="transmembrane region" description="Helical" evidence="8">
    <location>
        <begin position="155"/>
        <end position="175"/>
    </location>
</feature>
<evidence type="ECO:0000256" key="5">
    <source>
        <dbReference type="ARBA" id="ARBA00022989"/>
    </source>
</evidence>
<evidence type="ECO:0000256" key="2">
    <source>
        <dbReference type="ARBA" id="ARBA00022676"/>
    </source>
</evidence>
<evidence type="ECO:0000256" key="6">
    <source>
        <dbReference type="ARBA" id="ARBA00023136"/>
    </source>
</evidence>
<organism evidence="10 11">
    <name type="scientific">Haematococcus lacustris</name>
    <name type="common">Green alga</name>
    <name type="synonym">Haematococcus pluvialis</name>
    <dbReference type="NCBI Taxonomy" id="44745"/>
    <lineage>
        <taxon>Eukaryota</taxon>
        <taxon>Viridiplantae</taxon>
        <taxon>Chlorophyta</taxon>
        <taxon>core chlorophytes</taxon>
        <taxon>Chlorophyceae</taxon>
        <taxon>CS clade</taxon>
        <taxon>Chlamydomonadales</taxon>
        <taxon>Haematococcaceae</taxon>
        <taxon>Haematococcus</taxon>
    </lineage>
</organism>
<evidence type="ECO:0000259" key="9">
    <source>
        <dbReference type="Pfam" id="PF13632"/>
    </source>
</evidence>
<dbReference type="EMBL" id="BLLF01003262">
    <property type="protein sequence ID" value="GFH26851.1"/>
    <property type="molecule type" value="Genomic_DNA"/>
</dbReference>
<comment type="subcellular location">
    <subcellularLocation>
        <location evidence="1">Membrane</location>
        <topology evidence="1">Multi-pass membrane protein</topology>
    </subcellularLocation>
</comment>
<keyword evidence="4 8" id="KW-0812">Transmembrane</keyword>
<dbReference type="GO" id="GO:0016020">
    <property type="term" value="C:membrane"/>
    <property type="evidence" value="ECO:0007669"/>
    <property type="project" value="UniProtKB-SubCell"/>
</dbReference>
<feature type="region of interest" description="Disordered" evidence="7">
    <location>
        <begin position="299"/>
        <end position="323"/>
    </location>
</feature>
<dbReference type="Pfam" id="PF13632">
    <property type="entry name" value="Glyco_trans_2_3"/>
    <property type="match status" value="1"/>
</dbReference>
<dbReference type="Proteomes" id="UP000485058">
    <property type="component" value="Unassembled WGS sequence"/>
</dbReference>
<feature type="non-terminal residue" evidence="10">
    <location>
        <position position="1"/>
    </location>
</feature>
<dbReference type="InterPro" id="IPR029044">
    <property type="entry name" value="Nucleotide-diphossugar_trans"/>
</dbReference>
<evidence type="ECO:0000256" key="3">
    <source>
        <dbReference type="ARBA" id="ARBA00022679"/>
    </source>
</evidence>
<dbReference type="PANTHER" id="PTHR43867">
    <property type="entry name" value="CELLULOSE SYNTHASE CATALYTIC SUBUNIT A [UDP-FORMING]"/>
    <property type="match status" value="1"/>
</dbReference>
<evidence type="ECO:0000313" key="11">
    <source>
        <dbReference type="Proteomes" id="UP000485058"/>
    </source>
</evidence>
<gene>
    <name evidence="10" type="ORF">HaLaN_25070</name>
</gene>
<name>A0A699ZWL1_HAELA</name>
<keyword evidence="11" id="KW-1185">Reference proteome</keyword>
<evidence type="ECO:0000256" key="8">
    <source>
        <dbReference type="SAM" id="Phobius"/>
    </source>
</evidence>
<accession>A0A699ZWL1</accession>